<evidence type="ECO:0000256" key="12">
    <source>
        <dbReference type="ARBA" id="ARBA00047652"/>
    </source>
</evidence>
<comment type="cofactor">
    <cofactor evidence="1">
        <name>FMN</name>
        <dbReference type="ChEBI" id="CHEBI:58210"/>
    </cofactor>
</comment>
<keyword evidence="2" id="KW-0285">Flavoprotein</keyword>
<sequence>MTATESSVSPPTGKLGGYGFYEKVLKSPKYVVAPMVDQSELVCWSSPISESWLMVGERHGGYCPGDMIPYTPMINSKMFAGNHRRGYQELNFNIANGEEGGDRDRPLIVQKLLDSALVVQDHCDAVDINFGCPQDIAKKGHYGSFLQDDWDLVYKLSKLIAVDYDPNPRLERKLSPVMAGLESKGGLTPVWPIGPKSPPSRKRSKFPYSRMEIYSTPRT</sequence>
<feature type="region of interest" description="Disordered" evidence="17">
    <location>
        <begin position="183"/>
        <end position="219"/>
    </location>
</feature>
<protein>
    <recommendedName>
        <fullName evidence="10">tRNA-dihydrouridine(16/17) synthase [NAD(P)(+)]</fullName>
        <ecNumber evidence="10">1.3.1.88</ecNumber>
    </recommendedName>
</protein>
<comment type="caution">
    <text evidence="19">The sequence shown here is derived from an EMBL/GenBank/DDBJ whole genome shotgun (WGS) entry which is preliminary data.</text>
</comment>
<accession>L8WMX0</accession>
<dbReference type="InterPro" id="IPR018517">
    <property type="entry name" value="tRNA_hU_synthase_CS"/>
</dbReference>
<dbReference type="InterPro" id="IPR013785">
    <property type="entry name" value="Aldolase_TIM"/>
</dbReference>
<dbReference type="PANTHER" id="PTHR11082:SF5">
    <property type="entry name" value="TRNA-DIHYDROURIDINE(16_17) SYNTHASE [NAD(P)(+)]-LIKE"/>
    <property type="match status" value="1"/>
</dbReference>
<evidence type="ECO:0000256" key="10">
    <source>
        <dbReference type="ARBA" id="ARBA00038890"/>
    </source>
</evidence>
<evidence type="ECO:0000313" key="20">
    <source>
        <dbReference type="Proteomes" id="UP000011668"/>
    </source>
</evidence>
<dbReference type="GO" id="GO:0050660">
    <property type="term" value="F:flavin adenine dinucleotide binding"/>
    <property type="evidence" value="ECO:0007669"/>
    <property type="project" value="InterPro"/>
</dbReference>
<dbReference type="Gene3D" id="3.20.20.70">
    <property type="entry name" value="Aldolase class I"/>
    <property type="match status" value="1"/>
</dbReference>
<name>L8WMX0_THACA</name>
<dbReference type="EMBL" id="AFRT01002252">
    <property type="protein sequence ID" value="ELU38128.1"/>
    <property type="molecule type" value="Genomic_DNA"/>
</dbReference>
<evidence type="ECO:0000256" key="2">
    <source>
        <dbReference type="ARBA" id="ARBA00022630"/>
    </source>
</evidence>
<gene>
    <name evidence="19" type="ORF">AG1IA_07851</name>
</gene>
<keyword evidence="3" id="KW-0288">FMN</keyword>
<evidence type="ECO:0000256" key="9">
    <source>
        <dbReference type="ARBA" id="ARBA00038313"/>
    </source>
</evidence>
<comment type="catalytic activity">
    <reaction evidence="16">
        <text>5,6-dihydrouridine(17) in tRNA + NADP(+) = uridine(17) in tRNA + NADPH + H(+)</text>
        <dbReference type="Rhea" id="RHEA:53368"/>
        <dbReference type="Rhea" id="RHEA-COMP:13541"/>
        <dbReference type="Rhea" id="RHEA-COMP:13542"/>
        <dbReference type="ChEBI" id="CHEBI:15378"/>
        <dbReference type="ChEBI" id="CHEBI:57783"/>
        <dbReference type="ChEBI" id="CHEBI:58349"/>
        <dbReference type="ChEBI" id="CHEBI:65315"/>
        <dbReference type="ChEBI" id="CHEBI:74443"/>
        <dbReference type="EC" id="1.3.1.88"/>
    </reaction>
    <physiologicalReaction direction="right-to-left" evidence="16">
        <dbReference type="Rhea" id="RHEA:53370"/>
    </physiologicalReaction>
</comment>
<dbReference type="Proteomes" id="UP000011668">
    <property type="component" value="Unassembled WGS sequence"/>
</dbReference>
<evidence type="ECO:0000256" key="11">
    <source>
        <dbReference type="ARBA" id="ARBA00047287"/>
    </source>
</evidence>
<evidence type="ECO:0000256" key="17">
    <source>
        <dbReference type="SAM" id="MobiDB-lite"/>
    </source>
</evidence>
<dbReference type="GO" id="GO:0006397">
    <property type="term" value="P:mRNA processing"/>
    <property type="evidence" value="ECO:0007669"/>
    <property type="project" value="UniProtKB-KW"/>
</dbReference>
<reference evidence="19 20" key="1">
    <citation type="journal article" date="2013" name="Nat. Commun.">
        <title>The evolution and pathogenic mechanisms of the rice sheath blight pathogen.</title>
        <authorList>
            <person name="Zheng A."/>
            <person name="Lin R."/>
            <person name="Xu L."/>
            <person name="Qin P."/>
            <person name="Tang C."/>
            <person name="Ai P."/>
            <person name="Zhang D."/>
            <person name="Liu Y."/>
            <person name="Sun Z."/>
            <person name="Feng H."/>
            <person name="Wang Y."/>
            <person name="Chen Y."/>
            <person name="Liang X."/>
            <person name="Fu R."/>
            <person name="Li Q."/>
            <person name="Zhang J."/>
            <person name="Yu X."/>
            <person name="Xie Z."/>
            <person name="Ding L."/>
            <person name="Guan P."/>
            <person name="Tang J."/>
            <person name="Liang Y."/>
            <person name="Wang S."/>
            <person name="Deng Q."/>
            <person name="Li S."/>
            <person name="Zhu J."/>
            <person name="Wang L."/>
            <person name="Liu H."/>
            <person name="Li P."/>
        </authorList>
    </citation>
    <scope>NUCLEOTIDE SEQUENCE [LARGE SCALE GENOMIC DNA]</scope>
    <source>
        <strain evidence="20">AG-1 IA</strain>
    </source>
</reference>
<comment type="similarity">
    <text evidence="9">Belongs to the Dus family. Dus1 subfamily.</text>
</comment>
<evidence type="ECO:0000256" key="3">
    <source>
        <dbReference type="ARBA" id="ARBA00022643"/>
    </source>
</evidence>
<dbReference type="PANTHER" id="PTHR11082">
    <property type="entry name" value="TRNA-DIHYDROURIDINE SYNTHASE"/>
    <property type="match status" value="1"/>
</dbReference>
<evidence type="ECO:0000313" key="19">
    <source>
        <dbReference type="EMBL" id="ELU38128.1"/>
    </source>
</evidence>
<evidence type="ECO:0000256" key="8">
    <source>
        <dbReference type="ARBA" id="ARBA00023027"/>
    </source>
</evidence>
<keyword evidence="20" id="KW-1185">Reference proteome</keyword>
<proteinExistence type="inferred from homology"/>
<keyword evidence="5" id="KW-0819">tRNA processing</keyword>
<dbReference type="OrthoDB" id="272303at2759"/>
<keyword evidence="7" id="KW-0560">Oxidoreductase</keyword>
<comment type="catalytic activity">
    <reaction evidence="14">
        <text>5,6-dihydrouridine(16) in tRNA + NAD(+) = uridine(16) in tRNA + NADH + H(+)</text>
        <dbReference type="Rhea" id="RHEA:53380"/>
        <dbReference type="Rhea" id="RHEA-COMP:13543"/>
        <dbReference type="Rhea" id="RHEA-COMP:13544"/>
        <dbReference type="ChEBI" id="CHEBI:15378"/>
        <dbReference type="ChEBI" id="CHEBI:57540"/>
        <dbReference type="ChEBI" id="CHEBI:57945"/>
        <dbReference type="ChEBI" id="CHEBI:65315"/>
        <dbReference type="ChEBI" id="CHEBI:74443"/>
        <dbReference type="EC" id="1.3.1.88"/>
    </reaction>
    <physiologicalReaction direction="right-to-left" evidence="14">
        <dbReference type="Rhea" id="RHEA:53382"/>
    </physiologicalReaction>
</comment>
<comment type="catalytic activity">
    <reaction evidence="15">
        <text>a 5,6-dihydrouridine in mRNA + NADP(+) = a uridine in mRNA + NADPH + H(+)</text>
        <dbReference type="Rhea" id="RHEA:69855"/>
        <dbReference type="Rhea" id="RHEA-COMP:14658"/>
        <dbReference type="Rhea" id="RHEA-COMP:17789"/>
        <dbReference type="ChEBI" id="CHEBI:15378"/>
        <dbReference type="ChEBI" id="CHEBI:57783"/>
        <dbReference type="ChEBI" id="CHEBI:58349"/>
        <dbReference type="ChEBI" id="CHEBI:65315"/>
        <dbReference type="ChEBI" id="CHEBI:74443"/>
    </reaction>
    <physiologicalReaction direction="right-to-left" evidence="15">
        <dbReference type="Rhea" id="RHEA:69857"/>
    </physiologicalReaction>
</comment>
<comment type="catalytic activity">
    <reaction evidence="13">
        <text>a 5,6-dihydrouridine in mRNA + NAD(+) = a uridine in mRNA + NADH + H(+)</text>
        <dbReference type="Rhea" id="RHEA:69851"/>
        <dbReference type="Rhea" id="RHEA-COMP:14658"/>
        <dbReference type="Rhea" id="RHEA-COMP:17789"/>
        <dbReference type="ChEBI" id="CHEBI:15378"/>
        <dbReference type="ChEBI" id="CHEBI:57540"/>
        <dbReference type="ChEBI" id="CHEBI:57945"/>
        <dbReference type="ChEBI" id="CHEBI:65315"/>
        <dbReference type="ChEBI" id="CHEBI:74443"/>
    </reaction>
    <physiologicalReaction direction="right-to-left" evidence="13">
        <dbReference type="Rhea" id="RHEA:69853"/>
    </physiologicalReaction>
</comment>
<dbReference type="InterPro" id="IPR035587">
    <property type="entry name" value="DUS-like_FMN-bd"/>
</dbReference>
<evidence type="ECO:0000256" key="6">
    <source>
        <dbReference type="ARBA" id="ARBA00022857"/>
    </source>
</evidence>
<evidence type="ECO:0000256" key="4">
    <source>
        <dbReference type="ARBA" id="ARBA00022664"/>
    </source>
</evidence>
<evidence type="ECO:0000256" key="16">
    <source>
        <dbReference type="ARBA" id="ARBA00049467"/>
    </source>
</evidence>
<keyword evidence="4" id="KW-0507">mRNA processing</keyword>
<evidence type="ECO:0000256" key="7">
    <source>
        <dbReference type="ARBA" id="ARBA00023002"/>
    </source>
</evidence>
<evidence type="ECO:0000256" key="15">
    <source>
        <dbReference type="ARBA" id="ARBA00049447"/>
    </source>
</evidence>
<dbReference type="GO" id="GO:0017150">
    <property type="term" value="F:tRNA dihydrouridine synthase activity"/>
    <property type="evidence" value="ECO:0007669"/>
    <property type="project" value="InterPro"/>
</dbReference>
<evidence type="ECO:0000256" key="14">
    <source>
        <dbReference type="ARBA" id="ARBA00048934"/>
    </source>
</evidence>
<keyword evidence="8" id="KW-0520">NAD</keyword>
<organism evidence="19 20">
    <name type="scientific">Thanatephorus cucumeris (strain AG1-IA)</name>
    <name type="common">Rice sheath blight fungus</name>
    <name type="synonym">Rhizoctonia solani</name>
    <dbReference type="NCBI Taxonomy" id="983506"/>
    <lineage>
        <taxon>Eukaryota</taxon>
        <taxon>Fungi</taxon>
        <taxon>Dikarya</taxon>
        <taxon>Basidiomycota</taxon>
        <taxon>Agaricomycotina</taxon>
        <taxon>Agaricomycetes</taxon>
        <taxon>Cantharellales</taxon>
        <taxon>Ceratobasidiaceae</taxon>
        <taxon>Rhizoctonia</taxon>
        <taxon>Rhizoctonia solani AG-1</taxon>
    </lineage>
</organism>
<feature type="domain" description="DUS-like FMN-binding" evidence="18">
    <location>
        <begin position="67"/>
        <end position="158"/>
    </location>
</feature>
<dbReference type="HOGENOM" id="CLU_013299_9_0_1"/>
<dbReference type="Pfam" id="PF01207">
    <property type="entry name" value="Dus"/>
    <property type="match status" value="1"/>
</dbReference>
<evidence type="ECO:0000256" key="13">
    <source>
        <dbReference type="ARBA" id="ARBA00048342"/>
    </source>
</evidence>
<dbReference type="AlphaFoldDB" id="L8WMX0"/>
<evidence type="ECO:0000256" key="5">
    <source>
        <dbReference type="ARBA" id="ARBA00022694"/>
    </source>
</evidence>
<dbReference type="EC" id="1.3.1.88" evidence="10"/>
<keyword evidence="6" id="KW-0521">NADP</keyword>
<comment type="catalytic activity">
    <reaction evidence="11">
        <text>5,6-dihydrouridine(17) in tRNA + NAD(+) = uridine(17) in tRNA + NADH + H(+)</text>
        <dbReference type="Rhea" id="RHEA:53372"/>
        <dbReference type="Rhea" id="RHEA-COMP:13541"/>
        <dbReference type="Rhea" id="RHEA-COMP:13542"/>
        <dbReference type="ChEBI" id="CHEBI:15378"/>
        <dbReference type="ChEBI" id="CHEBI:57540"/>
        <dbReference type="ChEBI" id="CHEBI:57945"/>
        <dbReference type="ChEBI" id="CHEBI:65315"/>
        <dbReference type="ChEBI" id="CHEBI:74443"/>
        <dbReference type="EC" id="1.3.1.88"/>
    </reaction>
    <physiologicalReaction direction="right-to-left" evidence="11">
        <dbReference type="Rhea" id="RHEA:53374"/>
    </physiologicalReaction>
</comment>
<evidence type="ECO:0000256" key="1">
    <source>
        <dbReference type="ARBA" id="ARBA00001917"/>
    </source>
</evidence>
<dbReference type="SUPFAM" id="SSF51395">
    <property type="entry name" value="FMN-linked oxidoreductases"/>
    <property type="match status" value="1"/>
</dbReference>
<dbReference type="STRING" id="983506.L8WMX0"/>
<dbReference type="PROSITE" id="PS01136">
    <property type="entry name" value="UPF0034"/>
    <property type="match status" value="1"/>
</dbReference>
<comment type="catalytic activity">
    <reaction evidence="12">
        <text>5,6-dihydrouridine(16) in tRNA + NADP(+) = uridine(16) in tRNA + NADPH + H(+)</text>
        <dbReference type="Rhea" id="RHEA:53376"/>
        <dbReference type="Rhea" id="RHEA-COMP:13543"/>
        <dbReference type="Rhea" id="RHEA-COMP:13544"/>
        <dbReference type="ChEBI" id="CHEBI:15378"/>
        <dbReference type="ChEBI" id="CHEBI:57783"/>
        <dbReference type="ChEBI" id="CHEBI:58349"/>
        <dbReference type="ChEBI" id="CHEBI:65315"/>
        <dbReference type="ChEBI" id="CHEBI:74443"/>
        <dbReference type="EC" id="1.3.1.88"/>
    </reaction>
    <physiologicalReaction direction="right-to-left" evidence="12">
        <dbReference type="Rhea" id="RHEA:53378"/>
    </physiologicalReaction>
</comment>
<evidence type="ECO:0000259" key="18">
    <source>
        <dbReference type="Pfam" id="PF01207"/>
    </source>
</evidence>